<dbReference type="AlphaFoldDB" id="A0A1F6C408"/>
<reference evidence="6 7" key="1">
    <citation type="journal article" date="2016" name="Nat. Commun.">
        <title>Thousands of microbial genomes shed light on interconnected biogeochemical processes in an aquifer system.</title>
        <authorList>
            <person name="Anantharaman K."/>
            <person name="Brown C.T."/>
            <person name="Hug L.A."/>
            <person name="Sharon I."/>
            <person name="Castelle C.J."/>
            <person name="Probst A.J."/>
            <person name="Thomas B.C."/>
            <person name="Singh A."/>
            <person name="Wilkins M.J."/>
            <person name="Karaoz U."/>
            <person name="Brodie E.L."/>
            <person name="Williams K.H."/>
            <person name="Hubbard S.S."/>
            <person name="Banfield J.F."/>
        </authorList>
    </citation>
    <scope>NUCLEOTIDE SEQUENCE [LARGE SCALE GENOMIC DNA]</scope>
</reference>
<protein>
    <recommendedName>
        <fullName evidence="4 5">Large ribosomal subunit protein uL10</fullName>
    </recommendedName>
</protein>
<dbReference type="InterPro" id="IPR001790">
    <property type="entry name" value="Ribosomal_uL10"/>
</dbReference>
<name>A0A1F6C408_9BACT</name>
<keyword evidence="3 5" id="KW-0687">Ribonucleoprotein</keyword>
<proteinExistence type="inferred from homology"/>
<dbReference type="InterPro" id="IPR043141">
    <property type="entry name" value="Ribosomal_uL10-like_sf"/>
</dbReference>
<keyword evidence="5" id="KW-0694">RNA-binding</keyword>
<dbReference type="EMBL" id="MFKP01000027">
    <property type="protein sequence ID" value="OGG43946.1"/>
    <property type="molecule type" value="Genomic_DNA"/>
</dbReference>
<dbReference type="InterPro" id="IPR022973">
    <property type="entry name" value="Ribosomal_uL10_bac"/>
</dbReference>
<dbReference type="HAMAP" id="MF_00362">
    <property type="entry name" value="Ribosomal_uL10"/>
    <property type="match status" value="1"/>
</dbReference>
<dbReference type="Gene3D" id="3.30.70.1730">
    <property type="match status" value="1"/>
</dbReference>
<dbReference type="InterPro" id="IPR047865">
    <property type="entry name" value="Ribosomal_uL10_bac_type"/>
</dbReference>
<evidence type="ECO:0000256" key="5">
    <source>
        <dbReference type="HAMAP-Rule" id="MF_00362"/>
    </source>
</evidence>
<comment type="function">
    <text evidence="5">Forms part of the ribosomal stalk, playing a central role in the interaction of the ribosome with GTP-bound translation factors.</text>
</comment>
<comment type="subunit">
    <text evidence="5">Part of the ribosomal stalk of the 50S ribosomal subunit. The N-terminus interacts with L11 and the large rRNA to form the base of the stalk. The C-terminus forms an elongated spine to which L12 dimers bind in a sequential fashion forming a multimeric L10(L12)X complex.</text>
</comment>
<dbReference type="GO" id="GO:0005840">
    <property type="term" value="C:ribosome"/>
    <property type="evidence" value="ECO:0007669"/>
    <property type="project" value="UniProtKB-KW"/>
</dbReference>
<dbReference type="GO" id="GO:0006412">
    <property type="term" value="P:translation"/>
    <property type="evidence" value="ECO:0007669"/>
    <property type="project" value="UniProtKB-UniRule"/>
</dbReference>
<evidence type="ECO:0000313" key="6">
    <source>
        <dbReference type="EMBL" id="OGG43946.1"/>
    </source>
</evidence>
<evidence type="ECO:0000256" key="4">
    <source>
        <dbReference type="ARBA" id="ARBA00035202"/>
    </source>
</evidence>
<dbReference type="NCBIfam" id="NF000955">
    <property type="entry name" value="PRK00099.1-1"/>
    <property type="match status" value="1"/>
</dbReference>
<comment type="similarity">
    <text evidence="1 5">Belongs to the universal ribosomal protein uL10 family.</text>
</comment>
<evidence type="ECO:0000256" key="2">
    <source>
        <dbReference type="ARBA" id="ARBA00022980"/>
    </source>
</evidence>
<sequence length="165" mass="17813">MAITKKKKGEILTKISAALKETASVVMVGFKGLTVSEVNALRLELKKEAVKYSVVKKTLLTKALEAQGIEGALPELPGEVAIAYLEKGDDITAPARGLQTFVKKLKEKLVFLGGVLEGKYLSQKEVIVIATIPPTPVLRGMFVNIINSPIQRFAIALNEVAKKKA</sequence>
<dbReference type="CDD" id="cd05797">
    <property type="entry name" value="Ribosomal_L10"/>
    <property type="match status" value="1"/>
</dbReference>
<dbReference type="GO" id="GO:1990904">
    <property type="term" value="C:ribonucleoprotein complex"/>
    <property type="evidence" value="ECO:0007669"/>
    <property type="project" value="UniProtKB-KW"/>
</dbReference>
<evidence type="ECO:0000256" key="1">
    <source>
        <dbReference type="ARBA" id="ARBA00008889"/>
    </source>
</evidence>
<gene>
    <name evidence="5" type="primary">rplJ</name>
    <name evidence="6" type="ORF">A2841_03610</name>
</gene>
<dbReference type="GO" id="GO:0070180">
    <property type="term" value="F:large ribosomal subunit rRNA binding"/>
    <property type="evidence" value="ECO:0007669"/>
    <property type="project" value="UniProtKB-UniRule"/>
</dbReference>
<dbReference type="SUPFAM" id="SSF160369">
    <property type="entry name" value="Ribosomal protein L10-like"/>
    <property type="match status" value="1"/>
</dbReference>
<organism evidence="6 7">
    <name type="scientific">Candidatus Kaiserbacteria bacterium RIFCSPHIGHO2_01_FULL_48_10</name>
    <dbReference type="NCBI Taxonomy" id="1798476"/>
    <lineage>
        <taxon>Bacteria</taxon>
        <taxon>Candidatus Kaiseribacteriota</taxon>
    </lineage>
</organism>
<keyword evidence="2 5" id="KW-0689">Ribosomal protein</keyword>
<dbReference type="Pfam" id="PF00466">
    <property type="entry name" value="Ribosomal_L10"/>
    <property type="match status" value="1"/>
</dbReference>
<comment type="caution">
    <text evidence="6">The sequence shown here is derived from an EMBL/GenBank/DDBJ whole genome shotgun (WGS) entry which is preliminary data.</text>
</comment>
<evidence type="ECO:0000256" key="3">
    <source>
        <dbReference type="ARBA" id="ARBA00023274"/>
    </source>
</evidence>
<dbReference type="Proteomes" id="UP000178249">
    <property type="component" value="Unassembled WGS sequence"/>
</dbReference>
<keyword evidence="5" id="KW-0699">rRNA-binding</keyword>
<accession>A0A1F6C408</accession>
<dbReference type="PANTHER" id="PTHR11560">
    <property type="entry name" value="39S RIBOSOMAL PROTEIN L10, MITOCHONDRIAL"/>
    <property type="match status" value="1"/>
</dbReference>
<evidence type="ECO:0000313" key="7">
    <source>
        <dbReference type="Proteomes" id="UP000178249"/>
    </source>
</evidence>